<reference evidence="3 4" key="1">
    <citation type="journal article" date="2019" name="Nat. Med.">
        <title>A library of human gut bacterial isolates paired with longitudinal multiomics data enables mechanistic microbiome research.</title>
        <authorList>
            <person name="Poyet M."/>
            <person name="Groussin M."/>
            <person name="Gibbons S.M."/>
            <person name="Avila-Pacheco J."/>
            <person name="Jiang X."/>
            <person name="Kearney S.M."/>
            <person name="Perrotta A.R."/>
            <person name="Berdy B."/>
            <person name="Zhao S."/>
            <person name="Lieberman T.D."/>
            <person name="Swanson P.K."/>
            <person name="Smith M."/>
            <person name="Roesemann S."/>
            <person name="Alexander J.E."/>
            <person name="Rich S.A."/>
            <person name="Livny J."/>
            <person name="Vlamakis H."/>
            <person name="Clish C."/>
            <person name="Bullock K."/>
            <person name="Deik A."/>
            <person name="Scott J."/>
            <person name="Pierce K.A."/>
            <person name="Xavier R.J."/>
            <person name="Alm E.J."/>
        </authorList>
    </citation>
    <scope>NUCLEOTIDE SEQUENCE [LARGE SCALE GENOMIC DNA]</scope>
    <source>
        <strain evidence="3 4">BIOML-A160</strain>
    </source>
</reference>
<sequence>MNRIRNKNKRQEKREHIINQQQKTKRKMKHLMKGIRIAAYIAEIIVAGSTIVELVEKYSGRSKRKSAASKVDTGVATENP</sequence>
<organism evidence="3 4">
    <name type="scientific">Bacteroides thetaiotaomicron</name>
    <dbReference type="NCBI Taxonomy" id="818"/>
    <lineage>
        <taxon>Bacteria</taxon>
        <taxon>Pseudomonadati</taxon>
        <taxon>Bacteroidota</taxon>
        <taxon>Bacteroidia</taxon>
        <taxon>Bacteroidales</taxon>
        <taxon>Bacteroidaceae</taxon>
        <taxon>Bacteroides</taxon>
    </lineage>
</organism>
<name>A0A7J5JLU3_BACT4</name>
<feature type="transmembrane region" description="Helical" evidence="2">
    <location>
        <begin position="35"/>
        <end position="55"/>
    </location>
</feature>
<dbReference type="RefSeq" id="WP_211479333.1">
    <property type="nucleotide sequence ID" value="NZ_CP072224.1"/>
</dbReference>
<keyword evidence="2" id="KW-0812">Transmembrane</keyword>
<keyword evidence="2" id="KW-0472">Membrane</keyword>
<evidence type="ECO:0000313" key="3">
    <source>
        <dbReference type="EMBL" id="KAB4452384.1"/>
    </source>
</evidence>
<protein>
    <submittedName>
        <fullName evidence="3">Uncharacterized protein</fullName>
    </submittedName>
</protein>
<evidence type="ECO:0000256" key="2">
    <source>
        <dbReference type="SAM" id="Phobius"/>
    </source>
</evidence>
<dbReference type="Proteomes" id="UP000436825">
    <property type="component" value="Unassembled WGS sequence"/>
</dbReference>
<accession>A0A7J5JLU3</accession>
<dbReference type="EMBL" id="WCRW01000017">
    <property type="protein sequence ID" value="KAB4452384.1"/>
    <property type="molecule type" value="Genomic_DNA"/>
</dbReference>
<keyword evidence="2" id="KW-1133">Transmembrane helix</keyword>
<proteinExistence type="predicted"/>
<evidence type="ECO:0000256" key="1">
    <source>
        <dbReference type="SAM" id="MobiDB-lite"/>
    </source>
</evidence>
<gene>
    <name evidence="3" type="ORF">GAN75_20225</name>
</gene>
<comment type="caution">
    <text evidence="3">The sequence shown here is derived from an EMBL/GenBank/DDBJ whole genome shotgun (WGS) entry which is preliminary data.</text>
</comment>
<feature type="compositionally biased region" description="Basic residues" evidence="1">
    <location>
        <begin position="1"/>
        <end position="11"/>
    </location>
</feature>
<feature type="region of interest" description="Disordered" evidence="1">
    <location>
        <begin position="59"/>
        <end position="80"/>
    </location>
</feature>
<dbReference type="AlphaFoldDB" id="A0A7J5JLU3"/>
<evidence type="ECO:0000313" key="4">
    <source>
        <dbReference type="Proteomes" id="UP000436825"/>
    </source>
</evidence>
<feature type="region of interest" description="Disordered" evidence="1">
    <location>
        <begin position="1"/>
        <end position="26"/>
    </location>
</feature>